<evidence type="ECO:0000256" key="1">
    <source>
        <dbReference type="SAM" id="Coils"/>
    </source>
</evidence>
<keyword evidence="1" id="KW-0175">Coiled coil</keyword>
<proteinExistence type="predicted"/>
<evidence type="ECO:0000256" key="2">
    <source>
        <dbReference type="SAM" id="SignalP"/>
    </source>
</evidence>
<dbReference type="InterPro" id="IPR019557">
    <property type="entry name" value="AminoTfrase-like_pln_mobile"/>
</dbReference>
<gene>
    <name evidence="4" type="ORF">FSB_LOCUS29259</name>
</gene>
<evidence type="ECO:0000259" key="3">
    <source>
        <dbReference type="Pfam" id="PF10536"/>
    </source>
</evidence>
<feature type="chain" id="PRO_5014724972" description="Aminotransferase-like plant mobile domain-containing protein" evidence="2">
    <location>
        <begin position="21"/>
        <end position="786"/>
    </location>
</feature>
<keyword evidence="2" id="KW-0732">Signal</keyword>
<feature type="signal peptide" evidence="2">
    <location>
        <begin position="1"/>
        <end position="20"/>
    </location>
</feature>
<dbReference type="PANTHER" id="PTHR36607:SF20">
    <property type="entry name" value="AMINOTRANSFERASE-LIKE PLANT MOBILE DOMAIN-CONTAINING PROTEIN"/>
    <property type="match status" value="1"/>
</dbReference>
<evidence type="ECO:0000313" key="4">
    <source>
        <dbReference type="EMBL" id="SPD01377.1"/>
    </source>
</evidence>
<dbReference type="PANTHER" id="PTHR36607">
    <property type="entry name" value="1,2-DIHYDROXY-3-KETO-5-METHYLTHIOPENTENE DIOXYGENASE 4"/>
    <property type="match status" value="1"/>
</dbReference>
<organism evidence="4">
    <name type="scientific">Fagus sylvatica</name>
    <name type="common">Beechnut</name>
    <dbReference type="NCBI Taxonomy" id="28930"/>
    <lineage>
        <taxon>Eukaryota</taxon>
        <taxon>Viridiplantae</taxon>
        <taxon>Streptophyta</taxon>
        <taxon>Embryophyta</taxon>
        <taxon>Tracheophyta</taxon>
        <taxon>Spermatophyta</taxon>
        <taxon>Magnoliopsida</taxon>
        <taxon>eudicotyledons</taxon>
        <taxon>Gunneridae</taxon>
        <taxon>Pentapetalae</taxon>
        <taxon>rosids</taxon>
        <taxon>fabids</taxon>
        <taxon>Fagales</taxon>
        <taxon>Fagaceae</taxon>
        <taxon>Fagus</taxon>
    </lineage>
</organism>
<protein>
    <recommendedName>
        <fullName evidence="3">Aminotransferase-like plant mobile domain-containing protein</fullName>
    </recommendedName>
</protein>
<feature type="coiled-coil region" evidence="1">
    <location>
        <begin position="719"/>
        <end position="784"/>
    </location>
</feature>
<dbReference type="EMBL" id="OIVN01002190">
    <property type="protein sequence ID" value="SPD01377.1"/>
    <property type="molecule type" value="Genomic_DNA"/>
</dbReference>
<name>A0A2N9GFQ2_FAGSY</name>
<dbReference type="AlphaFoldDB" id="A0A2N9GFQ2"/>
<feature type="domain" description="Aminotransferase-like plant mobile" evidence="3">
    <location>
        <begin position="10"/>
        <end position="384"/>
    </location>
</feature>
<dbReference type="Pfam" id="PF10536">
    <property type="entry name" value="PMD"/>
    <property type="match status" value="1"/>
</dbReference>
<sequence>MLRFMALYTSLFTFDQNVHAMQVFFEYWCPATNTLHTSVGEISITLWDLCRIGGLPLYGSFYDEVVSSAKEMSSLPSSCEYLFTAFHHLSLELGSPHSITSTKWVGFWFRGSVRYPKPPNRRSFKRVVRGKVSEKAKEETWLAALLSCWLGEFVFPGKEADLIRLGIFKVASSKAHGKKYCLAVLVLATIYKGLNDIVSSSVPSKCDTTFLAHYLNAWLVEYFATHFDWPEASALDPCMVTFSGEGAAKYFEEAQAQKLFRSISKFKFHCFALFKGHQEILEDNDQLFDSYVNYFISQRLSYLSSRRGDLSVLEPYSPHHFGRQFGFNQDIPGEIKEDLHTATLEKVVNLWYRCLRINTKSQFLVPSCPSSDVAPCTKDYIDWWAKRSGGFFSSNPSQSNGNIGPSKRIVKLKRCHESDEPSRHREDTKAMTSYAKKLNGEEGLSCSDHGNEISRSDSDRHWRRRKYNDNVVADANHEIVIKTTEPFIDVDTPSPVGVDSLKEINERQSPADGSPSMSEFSIQGLEAFDLATKVIDKSYLEKSNASIPPLGPICNPMKDMVSKVRSSGVSTSSTVSTLNAEDVILKASGHYAFMLGEGLIEKIIKTPFDSIASLKEEVKKILHAIRQTTIVDVMPLQDRVWKFIENASQYSSICSALTQRISLEVKNHRCVDAECRHTLALKSKAIEARDSSRAKAELSKVLSRGTELRKELELLATQKGELENSISLHKEKLSQLQAAVSRIKEEISEIEATPTLETSDHAKLQELQELLETSREGLKNLDWNIG</sequence>
<accession>A0A2N9GFQ2</accession>
<reference evidence="4" key="1">
    <citation type="submission" date="2018-02" db="EMBL/GenBank/DDBJ databases">
        <authorList>
            <person name="Cohen D.B."/>
            <person name="Kent A.D."/>
        </authorList>
    </citation>
    <scope>NUCLEOTIDE SEQUENCE</scope>
</reference>